<feature type="signal peptide" evidence="1">
    <location>
        <begin position="1"/>
        <end position="30"/>
    </location>
</feature>
<dbReference type="SUPFAM" id="SSF56219">
    <property type="entry name" value="DNase I-like"/>
    <property type="match status" value="1"/>
</dbReference>
<feature type="chain" id="PRO_5046464026" evidence="1">
    <location>
        <begin position="31"/>
        <end position="1186"/>
    </location>
</feature>
<dbReference type="InterPro" id="IPR001119">
    <property type="entry name" value="SLH_dom"/>
</dbReference>
<dbReference type="InterPro" id="IPR045939">
    <property type="entry name" value="YhcR_N"/>
</dbReference>
<dbReference type="Pfam" id="PF13290">
    <property type="entry name" value="CHB_HEX_C_1"/>
    <property type="match status" value="1"/>
</dbReference>
<dbReference type="PANTHER" id="PTHR42834">
    <property type="entry name" value="ENDONUCLEASE/EXONUCLEASE/PHOSPHATASE FAMILY PROTEIN (AFU_ORTHOLOGUE AFUA_3G09210)"/>
    <property type="match status" value="1"/>
</dbReference>
<comment type="caution">
    <text evidence="3">The sequence shown here is derived from an EMBL/GenBank/DDBJ whole genome shotgun (WGS) entry which is preliminary data.</text>
</comment>
<reference evidence="3 4" key="1">
    <citation type="submission" date="2020-08" db="EMBL/GenBank/DDBJ databases">
        <title>A Genomic Blueprint of the Chicken Gut Microbiome.</title>
        <authorList>
            <person name="Gilroy R."/>
            <person name="Ravi A."/>
            <person name="Getino M."/>
            <person name="Pursley I."/>
            <person name="Horton D.L."/>
            <person name="Alikhan N.-F."/>
            <person name="Baker D."/>
            <person name="Gharbi K."/>
            <person name="Hall N."/>
            <person name="Watson M."/>
            <person name="Adriaenssens E.M."/>
            <person name="Foster-Nyarko E."/>
            <person name="Jarju S."/>
            <person name="Secka A."/>
            <person name="Antonio M."/>
            <person name="Oren A."/>
            <person name="Chaudhuri R."/>
            <person name="La Ragione R.M."/>
            <person name="Hildebrand F."/>
            <person name="Pallen M.J."/>
        </authorList>
    </citation>
    <scope>NUCLEOTIDE SEQUENCE [LARGE SCALE GENOMIC DNA]</scope>
    <source>
        <strain evidence="3 4">Sa1BUA13</strain>
    </source>
</reference>
<feature type="domain" description="SLH" evidence="2">
    <location>
        <begin position="1064"/>
        <end position="1127"/>
    </location>
</feature>
<sequence length="1186" mass="129551">MSKHAVSKIFLSLILALSAMLPYMAVTADAAEPITVAEAIATNTGTATVKGFIVGTATSGTNYDQEAPFTSATNVGLADSPDETDPAKILPVQLPTGAVRAGLNLVDNPSNFKAEITITGKLEMYFQVPGLKSPTAFTILSEGEAPPEAAVVGSLAEARTMPGELIQVEATVTTGTGFWGGNAFYVQDGTAGLYVYTSSATVAPGDTVRLTGTVSEYSGELQLQPNTVEVLFSNNELPAVQTVTPAGVNEETQGERIELQNVAITGLKSVNDFGTFEFSAIAENGEAVTIRNDNRNGFTFEQFTKQYKEGDLIHVNGIASKFNDSYQVKTLGFDSFELVNKPAVYADTFPGVVSEGTKITLASGWEDATIHYTLDGSTPTAASTEYTAPIELTKDTAIKAIAIGDETSEIFTFEYTVLKTGDLKIRDIQSENHYSDYQGVAVNEIVGVVTHLYNSANFVIQDTNPDEDLTTSEAIMVNKASNGLNVGDVVTISGTVEEHFQEGYSDMKDNDLPITRIRATDAVKTGTAPLPEPVVIGKDVFPPTKIIDNDGLTEFNPEEDGIDFWESLELMRVGVADAQIVGPQSYGEVIVVSKNATNNDFHKQGGVLIAEDDYNPERIAFDIDNESYIAKSGDSFAGTPVGVLGFGFGNYKIWAEESDLTELVDGGTEPEQTWIVKEEDELTVAAYNVENFSADPSHTSDAKAQRIAESFVKDLNSPDIIVMVEVQDNDGPITSGNSDATASYERLINGIKVAGGPTYAWTDIAPEYNKDGGEPGGNIRVGYLYNPERVTLSEGTKGTATEDNSWIDGELALNPGRVQPIAMPNTRKPIAAQFEFQGEQVVVIGAHLNSKGGDQPLFGKNQPPFLSSEAERIELAKAINGFIAKGLEQDPDLNVVVAGDMNDFEFTPAMQALKGDILTNKVEDVPLEDRYSYYYQGNSQVLDHLLVTNNMADRTELDMVHINSMFMEQHGRASDHDPLLAQIAFEKEQVPEEPEVPEIPEKDFPFKDVSDKAWSYPYIKDLFNRDLIKGKSDTIYAPKDNLTRLQAVTILTRIMELEIKGNEKSPFKDISDIPEIHRKEINAAYQAGIINGVTTTQFKPRDYITRAQFALMLNRVYELKNEEYKVGKYAPFTDYGRYNNETKEAITVLYELKIVEGYNGKYMPAKFTTREETAKMFSLFRPFVAK</sequence>
<dbReference type="Pfam" id="PF19886">
    <property type="entry name" value="DUF6359"/>
    <property type="match status" value="1"/>
</dbReference>
<name>A0ABR8W955_9BACL</name>
<evidence type="ECO:0000259" key="2">
    <source>
        <dbReference type="PROSITE" id="PS51272"/>
    </source>
</evidence>
<dbReference type="Gene3D" id="3.60.10.10">
    <property type="entry name" value="Endonuclease/exonuclease/phosphatase"/>
    <property type="match status" value="1"/>
</dbReference>
<evidence type="ECO:0000313" key="4">
    <source>
        <dbReference type="Proteomes" id="UP000658980"/>
    </source>
</evidence>
<protein>
    <submittedName>
        <fullName evidence="3">S-layer homology domain-containing protein</fullName>
    </submittedName>
</protein>
<evidence type="ECO:0000256" key="1">
    <source>
        <dbReference type="SAM" id="SignalP"/>
    </source>
</evidence>
<keyword evidence="4" id="KW-1185">Reference proteome</keyword>
<dbReference type="Pfam" id="PF00395">
    <property type="entry name" value="SLH"/>
    <property type="match status" value="3"/>
</dbReference>
<gene>
    <name evidence="3" type="ORF">H9630_00835</name>
</gene>
<proteinExistence type="predicted"/>
<dbReference type="PROSITE" id="PS51272">
    <property type="entry name" value="SLH"/>
    <property type="match status" value="3"/>
</dbReference>
<organism evidence="3 4">
    <name type="scientific">Planococcus wigleyi</name>
    <dbReference type="NCBI Taxonomy" id="2762216"/>
    <lineage>
        <taxon>Bacteria</taxon>
        <taxon>Bacillati</taxon>
        <taxon>Bacillota</taxon>
        <taxon>Bacilli</taxon>
        <taxon>Bacillales</taxon>
        <taxon>Caryophanaceae</taxon>
        <taxon>Planococcus</taxon>
    </lineage>
</organism>
<dbReference type="Proteomes" id="UP000658980">
    <property type="component" value="Unassembled WGS sequence"/>
</dbReference>
<dbReference type="Pfam" id="PF03372">
    <property type="entry name" value="Exo_endo_phos"/>
    <property type="match status" value="1"/>
</dbReference>
<keyword evidence="1" id="KW-0732">Signal</keyword>
<accession>A0ABR8W955</accession>
<dbReference type="InterPro" id="IPR036691">
    <property type="entry name" value="Endo/exonu/phosph_ase_sf"/>
</dbReference>
<dbReference type="EMBL" id="JACSPU010000001">
    <property type="protein sequence ID" value="MBD8013346.1"/>
    <property type="molecule type" value="Genomic_DNA"/>
</dbReference>
<feature type="domain" description="SLH" evidence="2">
    <location>
        <begin position="1002"/>
        <end position="1063"/>
    </location>
</feature>
<dbReference type="PANTHER" id="PTHR42834:SF1">
    <property type="entry name" value="ENDONUCLEASE_EXONUCLEASE_PHOSPHATASE FAMILY PROTEIN (AFU_ORTHOLOGUE AFUA_3G09210)"/>
    <property type="match status" value="1"/>
</dbReference>
<dbReference type="InterPro" id="IPR005135">
    <property type="entry name" value="Endo/exonuclease/phosphatase"/>
</dbReference>
<dbReference type="InterPro" id="IPR059177">
    <property type="entry name" value="GH29D-like_dom"/>
</dbReference>
<dbReference type="CDD" id="cd04486">
    <property type="entry name" value="YhcR_OBF_like"/>
    <property type="match status" value="2"/>
</dbReference>
<evidence type="ECO:0000313" key="3">
    <source>
        <dbReference type="EMBL" id="MBD8013346.1"/>
    </source>
</evidence>
<feature type="domain" description="SLH" evidence="2">
    <location>
        <begin position="1129"/>
        <end position="1186"/>
    </location>
</feature>